<feature type="compositionally biased region" description="Pro residues" evidence="2">
    <location>
        <begin position="1"/>
        <end position="11"/>
    </location>
</feature>
<evidence type="ECO:0008006" key="5">
    <source>
        <dbReference type="Google" id="ProtNLM"/>
    </source>
</evidence>
<evidence type="ECO:0000256" key="1">
    <source>
        <dbReference type="ARBA" id="ARBA00007120"/>
    </source>
</evidence>
<dbReference type="Proteomes" id="UP000198546">
    <property type="component" value="Chromosome i"/>
</dbReference>
<dbReference type="PANTHER" id="PTHR30289">
    <property type="entry name" value="UNCHARACTERIZED PROTEIN YBCL-RELATED"/>
    <property type="match status" value="1"/>
</dbReference>
<dbReference type="AlphaFoldDB" id="A0A1G6VE08"/>
<dbReference type="SUPFAM" id="SSF49777">
    <property type="entry name" value="PEBP-like"/>
    <property type="match status" value="1"/>
</dbReference>
<keyword evidence="4" id="KW-1185">Reference proteome</keyword>
<evidence type="ECO:0000256" key="2">
    <source>
        <dbReference type="SAM" id="MobiDB-lite"/>
    </source>
</evidence>
<dbReference type="PANTHER" id="PTHR30289:SF1">
    <property type="entry name" value="PEBP (PHOSPHATIDYLETHANOLAMINE-BINDING PROTEIN) FAMILY PROTEIN"/>
    <property type="match status" value="1"/>
</dbReference>
<sequence length="171" mass="17980">MSLERPVPPDPYSLLPKTARFTLTSPHVREGEPLDPAQAQDGGNTAPDLAWSDVPEGTESFLVTCYDPDAPTPSGFWHWVAVGVPGDVTSLRGGELPEGAFTVRNDSGADGYVGAAPPPGDRPHRYIFAVTALDTADTGLDPSATPAAVHFMTLGHVIGRALLTGTYQTTV</sequence>
<protein>
    <recommendedName>
        <fullName evidence="5">Phospholipid-binding protein, PBP family</fullName>
    </recommendedName>
</protein>
<gene>
    <name evidence="3" type="ORF">SAMN04489747_1132</name>
</gene>
<dbReference type="RefSeq" id="WP_090591425.1">
    <property type="nucleotide sequence ID" value="NZ_LT629688.1"/>
</dbReference>
<name>A0A1G6VE08_9ACTN</name>
<dbReference type="STRING" id="675864.SAMN04489747_1132"/>
<dbReference type="EMBL" id="LT629688">
    <property type="protein sequence ID" value="SDD51940.1"/>
    <property type="molecule type" value="Genomic_DNA"/>
</dbReference>
<organism evidence="3 4">
    <name type="scientific">Auraticoccus monumenti</name>
    <dbReference type="NCBI Taxonomy" id="675864"/>
    <lineage>
        <taxon>Bacteria</taxon>
        <taxon>Bacillati</taxon>
        <taxon>Actinomycetota</taxon>
        <taxon>Actinomycetes</taxon>
        <taxon>Propionibacteriales</taxon>
        <taxon>Propionibacteriaceae</taxon>
        <taxon>Auraticoccus</taxon>
    </lineage>
</organism>
<dbReference type="Pfam" id="PF01161">
    <property type="entry name" value="PBP"/>
    <property type="match status" value="1"/>
</dbReference>
<dbReference type="Gene3D" id="3.90.280.10">
    <property type="entry name" value="PEBP-like"/>
    <property type="match status" value="1"/>
</dbReference>
<comment type="similarity">
    <text evidence="1">Belongs to the UPF0098 family.</text>
</comment>
<dbReference type="InterPro" id="IPR008914">
    <property type="entry name" value="PEBP"/>
</dbReference>
<reference evidence="3 4" key="1">
    <citation type="submission" date="2016-10" db="EMBL/GenBank/DDBJ databases">
        <authorList>
            <person name="de Groot N.N."/>
        </authorList>
    </citation>
    <scope>NUCLEOTIDE SEQUENCE [LARGE SCALE GENOMIC DNA]</scope>
    <source>
        <strain evidence="3 4">MON 2.2</strain>
    </source>
</reference>
<evidence type="ECO:0000313" key="3">
    <source>
        <dbReference type="EMBL" id="SDD51940.1"/>
    </source>
</evidence>
<evidence type="ECO:0000313" key="4">
    <source>
        <dbReference type="Proteomes" id="UP000198546"/>
    </source>
</evidence>
<dbReference type="InterPro" id="IPR005247">
    <property type="entry name" value="YbhB_YbcL/LppC-like"/>
</dbReference>
<accession>A0A1G6VE08</accession>
<feature type="region of interest" description="Disordered" evidence="2">
    <location>
        <begin position="1"/>
        <end position="49"/>
    </location>
</feature>
<proteinExistence type="inferred from homology"/>
<dbReference type="OrthoDB" id="9797506at2"/>
<dbReference type="CDD" id="cd00865">
    <property type="entry name" value="PEBP_bact_arch"/>
    <property type="match status" value="1"/>
</dbReference>
<dbReference type="NCBIfam" id="TIGR00481">
    <property type="entry name" value="YbhB/YbcL family Raf kinase inhibitor-like protein"/>
    <property type="match status" value="1"/>
</dbReference>
<dbReference type="InterPro" id="IPR036610">
    <property type="entry name" value="PEBP-like_sf"/>
</dbReference>